<dbReference type="Gene3D" id="3.60.120.10">
    <property type="entry name" value="Anthranilate synthase"/>
    <property type="match status" value="1"/>
</dbReference>
<reference evidence="2 3" key="1">
    <citation type="submission" date="2017-08" db="EMBL/GenBank/DDBJ databases">
        <title>Lysobacter sylvestris genome.</title>
        <authorList>
            <person name="Zhang D.-C."/>
            <person name="Albuquerque L."/>
            <person name="Franca L."/>
            <person name="Froufe H.J.C."/>
            <person name="Barroso C."/>
            <person name="Egas C."/>
            <person name="Da Costa M."/>
            <person name="Margesin R."/>
        </authorList>
    </citation>
    <scope>NUCLEOTIDE SEQUENCE [LARGE SCALE GENOMIC DNA]</scope>
    <source>
        <strain evidence="2 3">AM20-91</strain>
    </source>
</reference>
<dbReference type="InterPro" id="IPR019999">
    <property type="entry name" value="Anth_synth_I-like"/>
</dbReference>
<dbReference type="Pfam" id="PF00425">
    <property type="entry name" value="Chorismate_bind"/>
    <property type="match status" value="1"/>
</dbReference>
<evidence type="ECO:0000313" key="3">
    <source>
        <dbReference type="Proteomes" id="UP000236220"/>
    </source>
</evidence>
<dbReference type="PANTHER" id="PTHR11236:SF9">
    <property type="entry name" value="ANTHRANILATE SYNTHASE COMPONENT 1"/>
    <property type="match status" value="1"/>
</dbReference>
<sequence length="459" mass="49787">MSRLIRRRLSGTIDLLRLHRHDPARYPLLLESSAHALDASARKHAHWDMLLVADGAGVACDRAGTLHDLQGDALAGGFLDHLERDWQAHRVAPDRADADLPFRGGWAVFCAYEVAEEIEPTLTLPLAAGDGPRAVALRCPAAILRDHATGESIAIAEDGCGEWIDRIEHDLQASTAHGEPAWHSPVEIAEDDPQHFLDGVVAVLRHLHDGDIYQANLSRGWQARFAQLVDPSVLHARLRAANPAPFSGLFVHDGWALASSSPERLVTIREGIASTRPIAGTRPRIAGDDDQARIRELIDHPKERAEHVMLVDLERNDLGRVCVGGTVEVDELMTVESYTHVHHIVSNVRGVLAPDASPIDVLRATFPGGTITGCPKVSCMRIIAAQEGIGRGAYTGAMGWLNRDGDMDLNILIRSAEVTGDSVRFRTGAGIVLQSIAAKELAETQAKARGLLRALGMEE</sequence>
<protein>
    <submittedName>
        <fullName evidence="2">Anthranilate/para-aminobenzoate synthase component I</fullName>
    </submittedName>
</protein>
<name>A0A2K1PZQ6_9GAMM</name>
<evidence type="ECO:0000259" key="1">
    <source>
        <dbReference type="Pfam" id="PF00425"/>
    </source>
</evidence>
<dbReference type="SUPFAM" id="SSF56322">
    <property type="entry name" value="ADC synthase"/>
    <property type="match status" value="1"/>
</dbReference>
<dbReference type="NCBIfam" id="NF006563">
    <property type="entry name" value="PRK09070.1"/>
    <property type="match status" value="1"/>
</dbReference>
<dbReference type="InterPro" id="IPR005801">
    <property type="entry name" value="ADC_synthase"/>
</dbReference>
<proteinExistence type="predicted"/>
<organism evidence="2 3">
    <name type="scientific">Solilutibacter silvestris</name>
    <dbReference type="NCBI Taxonomy" id="1645665"/>
    <lineage>
        <taxon>Bacteria</taxon>
        <taxon>Pseudomonadati</taxon>
        <taxon>Pseudomonadota</taxon>
        <taxon>Gammaproteobacteria</taxon>
        <taxon>Lysobacterales</taxon>
        <taxon>Lysobacteraceae</taxon>
        <taxon>Solilutibacter</taxon>
    </lineage>
</organism>
<dbReference type="PRINTS" id="PR00095">
    <property type="entry name" value="ANTSNTHASEI"/>
</dbReference>
<feature type="domain" description="Chorismate-utilising enzyme C-terminal" evidence="1">
    <location>
        <begin position="193"/>
        <end position="447"/>
    </location>
</feature>
<dbReference type="RefSeq" id="WP_103075867.1">
    <property type="nucleotide sequence ID" value="NZ_NPZB01000002.1"/>
</dbReference>
<dbReference type="Proteomes" id="UP000236220">
    <property type="component" value="Unassembled WGS sequence"/>
</dbReference>
<keyword evidence="3" id="KW-1185">Reference proteome</keyword>
<dbReference type="InterPro" id="IPR015890">
    <property type="entry name" value="Chorismate_C"/>
</dbReference>
<gene>
    <name evidence="2" type="ORF">Lysil_2439</name>
</gene>
<evidence type="ECO:0000313" key="2">
    <source>
        <dbReference type="EMBL" id="PNS08263.1"/>
    </source>
</evidence>
<comment type="caution">
    <text evidence="2">The sequence shown here is derived from an EMBL/GenBank/DDBJ whole genome shotgun (WGS) entry which is preliminary data.</text>
</comment>
<dbReference type="GO" id="GO:0000162">
    <property type="term" value="P:L-tryptophan biosynthetic process"/>
    <property type="evidence" value="ECO:0007669"/>
    <property type="project" value="TreeGrafter"/>
</dbReference>
<dbReference type="OrthoDB" id="9803598at2"/>
<dbReference type="AlphaFoldDB" id="A0A2K1PZQ6"/>
<accession>A0A2K1PZQ6</accession>
<dbReference type="PANTHER" id="PTHR11236">
    <property type="entry name" value="AMINOBENZOATE/ANTHRANILATE SYNTHASE"/>
    <property type="match status" value="1"/>
</dbReference>
<dbReference type="EMBL" id="NPZB01000002">
    <property type="protein sequence ID" value="PNS08263.1"/>
    <property type="molecule type" value="Genomic_DNA"/>
</dbReference>